<reference evidence="2" key="1">
    <citation type="submission" date="2020-06" db="EMBL/GenBank/DDBJ databases">
        <authorList>
            <person name="Li T."/>
            <person name="Hu X."/>
            <person name="Zhang T."/>
            <person name="Song X."/>
            <person name="Zhang H."/>
            <person name="Dai N."/>
            <person name="Sheng W."/>
            <person name="Hou X."/>
            <person name="Wei L."/>
        </authorList>
    </citation>
    <scope>NUCLEOTIDE SEQUENCE</scope>
    <source>
        <strain evidence="2">3651</strain>
        <tissue evidence="2">Leaf</tissue>
    </source>
</reference>
<evidence type="ECO:0000313" key="2">
    <source>
        <dbReference type="EMBL" id="KAK4417178.1"/>
    </source>
</evidence>
<sequence length="122" mass="13536">MPTSRNASLPPPWTAPTSRNAIPPPPCPPQRKPLLSSQLFTTPPAHPPQGMSPPPPRRDLELSLFLQAIKIYSHTHPLIFFVLFCVHICKIPICKRSLSCNYCVRPATTSQHLVVASSSYPF</sequence>
<name>A0AAE1XTB9_9LAMI</name>
<comment type="caution">
    <text evidence="2">The sequence shown here is derived from an EMBL/GenBank/DDBJ whole genome shotgun (WGS) entry which is preliminary data.</text>
</comment>
<dbReference type="Proteomes" id="UP001293254">
    <property type="component" value="Unassembled WGS sequence"/>
</dbReference>
<feature type="region of interest" description="Disordered" evidence="1">
    <location>
        <begin position="1"/>
        <end position="57"/>
    </location>
</feature>
<feature type="compositionally biased region" description="Pro residues" evidence="1">
    <location>
        <begin position="44"/>
        <end position="55"/>
    </location>
</feature>
<dbReference type="EMBL" id="JACGWO010000010">
    <property type="protein sequence ID" value="KAK4417178.1"/>
    <property type="molecule type" value="Genomic_DNA"/>
</dbReference>
<accession>A0AAE1XTB9</accession>
<keyword evidence="3" id="KW-1185">Reference proteome</keyword>
<evidence type="ECO:0000256" key="1">
    <source>
        <dbReference type="SAM" id="MobiDB-lite"/>
    </source>
</evidence>
<reference evidence="2" key="2">
    <citation type="journal article" date="2024" name="Plant">
        <title>Genomic evolution and insights into agronomic trait innovations of Sesamum species.</title>
        <authorList>
            <person name="Miao H."/>
            <person name="Wang L."/>
            <person name="Qu L."/>
            <person name="Liu H."/>
            <person name="Sun Y."/>
            <person name="Le M."/>
            <person name="Wang Q."/>
            <person name="Wei S."/>
            <person name="Zheng Y."/>
            <person name="Lin W."/>
            <person name="Duan Y."/>
            <person name="Cao H."/>
            <person name="Xiong S."/>
            <person name="Wang X."/>
            <person name="Wei L."/>
            <person name="Li C."/>
            <person name="Ma Q."/>
            <person name="Ju M."/>
            <person name="Zhao R."/>
            <person name="Li G."/>
            <person name="Mu C."/>
            <person name="Tian Q."/>
            <person name="Mei H."/>
            <person name="Zhang T."/>
            <person name="Gao T."/>
            <person name="Zhang H."/>
        </authorList>
    </citation>
    <scope>NUCLEOTIDE SEQUENCE</scope>
    <source>
        <strain evidence="2">3651</strain>
    </source>
</reference>
<dbReference type="AlphaFoldDB" id="A0AAE1XTB9"/>
<evidence type="ECO:0000313" key="3">
    <source>
        <dbReference type="Proteomes" id="UP001293254"/>
    </source>
</evidence>
<feature type="compositionally biased region" description="Pro residues" evidence="1">
    <location>
        <begin position="22"/>
        <end position="31"/>
    </location>
</feature>
<organism evidence="2 3">
    <name type="scientific">Sesamum alatum</name>
    <dbReference type="NCBI Taxonomy" id="300844"/>
    <lineage>
        <taxon>Eukaryota</taxon>
        <taxon>Viridiplantae</taxon>
        <taxon>Streptophyta</taxon>
        <taxon>Embryophyta</taxon>
        <taxon>Tracheophyta</taxon>
        <taxon>Spermatophyta</taxon>
        <taxon>Magnoliopsida</taxon>
        <taxon>eudicotyledons</taxon>
        <taxon>Gunneridae</taxon>
        <taxon>Pentapetalae</taxon>
        <taxon>asterids</taxon>
        <taxon>lamiids</taxon>
        <taxon>Lamiales</taxon>
        <taxon>Pedaliaceae</taxon>
        <taxon>Sesamum</taxon>
    </lineage>
</organism>
<gene>
    <name evidence="2" type="ORF">Salat_2543400</name>
</gene>
<proteinExistence type="predicted"/>
<protein>
    <submittedName>
        <fullName evidence="2">Uncharacterized protein</fullName>
    </submittedName>
</protein>